<evidence type="ECO:0000313" key="3">
    <source>
        <dbReference type="EMBL" id="VAH84277.1"/>
    </source>
</evidence>
<dbReference type="AlphaFoldDB" id="A0A9R1QVA2"/>
<dbReference type="InterPro" id="IPR001229">
    <property type="entry name" value="Jacalin-like_lectin_dom"/>
</dbReference>
<evidence type="ECO:0000259" key="2">
    <source>
        <dbReference type="PROSITE" id="PS51752"/>
    </source>
</evidence>
<dbReference type="CDD" id="cd09612">
    <property type="entry name" value="Jacalin"/>
    <property type="match status" value="1"/>
</dbReference>
<dbReference type="InterPro" id="IPR036404">
    <property type="entry name" value="Jacalin-like_lectin_dom_sf"/>
</dbReference>
<evidence type="ECO:0000313" key="4">
    <source>
        <dbReference type="Proteomes" id="UP000324705"/>
    </source>
</evidence>
<dbReference type="Gene3D" id="2.100.10.30">
    <property type="entry name" value="Jacalin-like lectin domain"/>
    <property type="match status" value="2"/>
</dbReference>
<organism evidence="3 4">
    <name type="scientific">Triticum turgidum subsp. durum</name>
    <name type="common">Durum wheat</name>
    <name type="synonym">Triticum durum</name>
    <dbReference type="NCBI Taxonomy" id="4567"/>
    <lineage>
        <taxon>Eukaryota</taxon>
        <taxon>Viridiplantae</taxon>
        <taxon>Streptophyta</taxon>
        <taxon>Embryophyta</taxon>
        <taxon>Tracheophyta</taxon>
        <taxon>Spermatophyta</taxon>
        <taxon>Magnoliopsida</taxon>
        <taxon>Liliopsida</taxon>
        <taxon>Poales</taxon>
        <taxon>Poaceae</taxon>
        <taxon>BOP clade</taxon>
        <taxon>Pooideae</taxon>
        <taxon>Triticodae</taxon>
        <taxon>Triticeae</taxon>
        <taxon>Triticinae</taxon>
        <taxon>Triticum</taxon>
    </lineage>
</organism>
<dbReference type="SMART" id="SM00915">
    <property type="entry name" value="Jacalin"/>
    <property type="match status" value="2"/>
</dbReference>
<dbReference type="PANTHER" id="PTHR46506">
    <property type="entry name" value="OS05G0143600 PROTEIN"/>
    <property type="match status" value="1"/>
</dbReference>
<keyword evidence="1" id="KW-0430">Lectin</keyword>
<proteinExistence type="predicted"/>
<gene>
    <name evidence="3" type="ORF">TRITD_3Bv1G247090</name>
</gene>
<accession>A0A9R1QVA2</accession>
<dbReference type="Pfam" id="PF01419">
    <property type="entry name" value="Jacalin"/>
    <property type="match status" value="2"/>
</dbReference>
<dbReference type="Gramene" id="TRITD3Bv1G247090.2">
    <property type="protein sequence ID" value="TRITD3Bv1G247090.2"/>
    <property type="gene ID" value="TRITD3Bv1G247090"/>
</dbReference>
<dbReference type="EMBL" id="LT934116">
    <property type="protein sequence ID" value="VAH84277.1"/>
    <property type="molecule type" value="Genomic_DNA"/>
</dbReference>
<reference evidence="3 4" key="1">
    <citation type="submission" date="2017-09" db="EMBL/GenBank/DDBJ databases">
        <authorList>
            <consortium name="International Durum Wheat Genome Sequencing Consortium (IDWGSC)"/>
            <person name="Milanesi L."/>
        </authorList>
    </citation>
    <scope>NUCLEOTIDE SEQUENCE [LARGE SCALE GENOMIC DNA]</scope>
    <source>
        <strain evidence="4">cv. Svevo</strain>
    </source>
</reference>
<name>A0A9R1QVA2_TRITD</name>
<dbReference type="GO" id="GO:0030246">
    <property type="term" value="F:carbohydrate binding"/>
    <property type="evidence" value="ECO:0007669"/>
    <property type="project" value="UniProtKB-KW"/>
</dbReference>
<keyword evidence="4" id="KW-1185">Reference proteome</keyword>
<dbReference type="PROSITE" id="PS51752">
    <property type="entry name" value="JACALIN_LECTIN"/>
    <property type="match status" value="2"/>
</dbReference>
<protein>
    <recommendedName>
        <fullName evidence="2">Jacalin-type lectin domain-containing protein</fullName>
    </recommendedName>
</protein>
<dbReference type="InterPro" id="IPR033734">
    <property type="entry name" value="Jacalin-like_lectin_dom_plant"/>
</dbReference>
<feature type="domain" description="Jacalin-type lectin" evidence="2">
    <location>
        <begin position="1"/>
        <end position="146"/>
    </location>
</feature>
<dbReference type="SUPFAM" id="SSF51101">
    <property type="entry name" value="Mannose-binding lectins"/>
    <property type="match status" value="2"/>
</dbReference>
<evidence type="ECO:0000256" key="1">
    <source>
        <dbReference type="ARBA" id="ARBA00022734"/>
    </source>
</evidence>
<dbReference type="Proteomes" id="UP000324705">
    <property type="component" value="Chromosome 3B"/>
</dbReference>
<sequence>MGPWGGIGGQACRIMVEPVCLNSITIRSGKTLLAIAFSYSDKHGKPHHAGPWGANGGQLIGSSFHTILLGPSEHLIQISGTVDMNIEHSTDVITSITFTTNMSVYGPFGTREGLPFRSKLVSNGSIVGFFVRAMCLIDAIGIYVKPEREPMEKQGLITKTGPWGGYNGYLYDVDVSPRRLVSVVVRCSEIVLGRSEYLKEISGTVGPSPHPDIVMSLLFVTNIGSYGPFGGGGGTTFCSPELKNGSIIGFFAHAGQNVDAIGVYVDAIKEKESTHFGYEPKDNPMLAVNELGEYKHCTNPARRSGWRRSTPRKKSPLRSLARAEMAALANDAHRHADCVGAVARAYGSSWQA</sequence>
<feature type="domain" description="Jacalin-type lectin" evidence="2">
    <location>
        <begin position="157"/>
        <end position="267"/>
    </location>
</feature>